<feature type="domain" description="Endonuclease/exonuclease/phosphatase" evidence="3">
    <location>
        <begin position="162"/>
        <end position="467"/>
    </location>
</feature>
<evidence type="ECO:0000313" key="5">
    <source>
        <dbReference type="Proteomes" id="UP000215433"/>
    </source>
</evidence>
<dbReference type="OrthoDB" id="2340043at2"/>
<sequence length="477" mass="51079">MLFWIVIVLITCWMALKYLPAGWDQYRPLPEVIALIPLLVVPLVLLLPATGFTGNWPQFGVTVVLLLVQVAWQIGYVAPIPSALSPILGVPVQTLPVDGEYADSSFADEAGASSEDSAESADDYPQTSSASPQAVDDDADSVEAADLKSAASTDDHHTIRVMTLNTRYGRADTGTIMHLVKQENIDILAVQEVNTAFIKRLDISHIGDELPYRVLGAVRDDDNAGSNALFMRLKPAIFGDSSVNISAAAAPVATVRIGDQCVEFSSVHPKSPPRSGKDWSDGVRALGQFALRADSRNEEGFNCCADDDANTDDASIVANGSTDSDDVTPNADLLAGLPPELADIITRGMKDDSDEDSSNAEPTPDVTETAVIELPDFSEPDRGPVPHHAAVVMGDMNSSIYHPSFRDALRQGSGLADSSFELHAGFNTTFPASWPTFPSLIEIDHVLHTQGIRAVSAHAYTVPKTDHKALVVELEVA</sequence>
<keyword evidence="4" id="KW-0255">Endonuclease</keyword>
<dbReference type="EMBL" id="NEWD01000025">
    <property type="protein sequence ID" value="OXN00003.1"/>
    <property type="molecule type" value="Genomic_DNA"/>
</dbReference>
<dbReference type="RefSeq" id="WP_093960893.1">
    <property type="nucleotide sequence ID" value="NZ_NEWD01000025.1"/>
</dbReference>
<feature type="transmembrane region" description="Helical" evidence="2">
    <location>
        <begin position="59"/>
        <end position="78"/>
    </location>
</feature>
<keyword evidence="2" id="KW-0472">Membrane</keyword>
<evidence type="ECO:0000259" key="3">
    <source>
        <dbReference type="Pfam" id="PF03372"/>
    </source>
</evidence>
<gene>
    <name evidence="4" type="ORF">Tam10B_1760</name>
</gene>
<dbReference type="InterPro" id="IPR036691">
    <property type="entry name" value="Endo/exonu/phosph_ase_sf"/>
</dbReference>
<proteinExistence type="predicted"/>
<keyword evidence="2" id="KW-1133">Transmembrane helix</keyword>
<dbReference type="Gene3D" id="3.60.10.10">
    <property type="entry name" value="Endonuclease/exonuclease/phosphatase"/>
    <property type="match status" value="2"/>
</dbReference>
<dbReference type="Pfam" id="PF03372">
    <property type="entry name" value="Exo_endo_phos"/>
    <property type="match status" value="1"/>
</dbReference>
<organism evidence="4 5">
    <name type="scientific">Bifidobacterium vansinderenii</name>
    <dbReference type="NCBI Taxonomy" id="1984871"/>
    <lineage>
        <taxon>Bacteria</taxon>
        <taxon>Bacillati</taxon>
        <taxon>Actinomycetota</taxon>
        <taxon>Actinomycetes</taxon>
        <taxon>Bifidobacteriales</taxon>
        <taxon>Bifidobacteriaceae</taxon>
        <taxon>Bifidobacterium</taxon>
    </lineage>
</organism>
<evidence type="ECO:0000256" key="1">
    <source>
        <dbReference type="SAM" id="MobiDB-lite"/>
    </source>
</evidence>
<accession>A0A229VWL9</accession>
<protein>
    <submittedName>
        <fullName evidence="4">Endonuclease</fullName>
    </submittedName>
</protein>
<feature type="transmembrane region" description="Helical" evidence="2">
    <location>
        <begin position="33"/>
        <end position="52"/>
    </location>
</feature>
<dbReference type="AlphaFoldDB" id="A0A229VWL9"/>
<evidence type="ECO:0000256" key="2">
    <source>
        <dbReference type="SAM" id="Phobius"/>
    </source>
</evidence>
<dbReference type="SUPFAM" id="SSF56219">
    <property type="entry name" value="DNase I-like"/>
    <property type="match status" value="1"/>
</dbReference>
<comment type="caution">
    <text evidence="4">The sequence shown here is derived from an EMBL/GenBank/DDBJ whole genome shotgun (WGS) entry which is preliminary data.</text>
</comment>
<keyword evidence="4" id="KW-0540">Nuclease</keyword>
<reference evidence="4 5" key="1">
    <citation type="submission" date="2017-05" db="EMBL/GenBank/DDBJ databases">
        <title>Bifidobacterium vansinderenii sp. nov.</title>
        <authorList>
            <person name="Lugli G.A."/>
            <person name="Duranti S."/>
            <person name="Mangifesta M."/>
        </authorList>
    </citation>
    <scope>NUCLEOTIDE SEQUENCE [LARGE SCALE GENOMIC DNA]</scope>
    <source>
        <strain evidence="4 5">Tam10B</strain>
    </source>
</reference>
<dbReference type="InterPro" id="IPR005135">
    <property type="entry name" value="Endo/exonuclease/phosphatase"/>
</dbReference>
<keyword evidence="4" id="KW-0378">Hydrolase</keyword>
<feature type="region of interest" description="Disordered" evidence="1">
    <location>
        <begin position="108"/>
        <end position="150"/>
    </location>
</feature>
<dbReference type="Proteomes" id="UP000215433">
    <property type="component" value="Unassembled WGS sequence"/>
</dbReference>
<keyword evidence="5" id="KW-1185">Reference proteome</keyword>
<dbReference type="GO" id="GO:0004519">
    <property type="term" value="F:endonuclease activity"/>
    <property type="evidence" value="ECO:0007669"/>
    <property type="project" value="UniProtKB-KW"/>
</dbReference>
<name>A0A229VWL9_9BIFI</name>
<keyword evidence="2" id="KW-0812">Transmembrane</keyword>
<evidence type="ECO:0000313" key="4">
    <source>
        <dbReference type="EMBL" id="OXN00003.1"/>
    </source>
</evidence>